<keyword evidence="2" id="KW-0223">Dioxygenase</keyword>
<feature type="signal peptide" evidence="6">
    <location>
        <begin position="1"/>
        <end position="35"/>
    </location>
</feature>
<evidence type="ECO:0000256" key="2">
    <source>
        <dbReference type="ARBA" id="ARBA00022964"/>
    </source>
</evidence>
<dbReference type="SUPFAM" id="SSF49482">
    <property type="entry name" value="Aromatic compound dioxygenase"/>
    <property type="match status" value="1"/>
</dbReference>
<dbReference type="InterPro" id="IPR015889">
    <property type="entry name" value="Intradiol_dOase_core"/>
</dbReference>
<dbReference type="InterPro" id="IPR000627">
    <property type="entry name" value="Intradiol_dOase_C"/>
</dbReference>
<keyword evidence="9" id="KW-1185">Reference proteome</keyword>
<dbReference type="PANTHER" id="PTHR33711">
    <property type="entry name" value="DIOXYGENASE, PUTATIVE (AFU_ORTHOLOGUE AFUA_2G02910)-RELATED"/>
    <property type="match status" value="1"/>
</dbReference>
<evidence type="ECO:0000313" key="9">
    <source>
        <dbReference type="Proteomes" id="UP000467840"/>
    </source>
</evidence>
<accession>A0A6A6K1K1</accession>
<keyword evidence="5" id="KW-0812">Transmembrane</keyword>
<dbReference type="GO" id="GO:0018578">
    <property type="term" value="F:protocatechuate 3,4-dioxygenase activity"/>
    <property type="evidence" value="ECO:0007669"/>
    <property type="project" value="InterPro"/>
</dbReference>
<feature type="transmembrane region" description="Helical" evidence="5">
    <location>
        <begin position="320"/>
        <end position="341"/>
    </location>
</feature>
<sequence>MGLAMRGVRKLNKWFSGVFVGLAVLVACFSRGAGAVDPVIINCVETPEIHDVSEMPNVFNLSNNLARKSGSPVVADGELIYIMGRVTDSKCHPLSNVNVFMWQADSRGVYNSGRAENSGEATRSSSGRPGEVKYDENFNGSGKATTDNLGNFGFVTVMPGQHMGRSPRVHFLLKHQDFPELQTEMFFEGLGNSEDPGFSRIPASMRKLLTARLVDGGGETGGNTSVKACPDSYDSAEVLGRVKRRVCRPSGRREKRVSPVMTCDGQRVGGYPSLGVPVDVFVDMGGACGRKTATPNIYRKPKRQAKGKFATAGFKAFCSYVRATMALVVLLTAPVLLLATLSRPVAGSEYTWARTVPWSAMKRGGRVRLGLLHRMLRPTVRQMYAYMHVLLFNLATFTLLTYALSGPITGQHFSFGKSVLWALAPTMILFAISIVYHYASWYMKIKDSLPARRGFSLMWRGIASAHDRADDSAFNLMFREQIRDSMSMSSLARCDRQLLLGIPTALFALGCYIYDRKSGEEDLALNFREAATGSKICDLSVDTKTKWGLFRD</sequence>
<feature type="domain" description="Intradiol ring-cleavage dioxygenases" evidence="7">
    <location>
        <begin position="76"/>
        <end position="189"/>
    </location>
</feature>
<feature type="transmembrane region" description="Helical" evidence="5">
    <location>
        <begin position="419"/>
        <end position="439"/>
    </location>
</feature>
<dbReference type="GO" id="GO:0008199">
    <property type="term" value="F:ferric iron binding"/>
    <property type="evidence" value="ECO:0007669"/>
    <property type="project" value="InterPro"/>
</dbReference>
<dbReference type="AlphaFoldDB" id="A0A6A6K1K1"/>
<reference evidence="8 9" key="1">
    <citation type="journal article" date="2020" name="Mol. Plant">
        <title>The Chromosome-Based Rubber Tree Genome Provides New Insights into Spurge Genome Evolution and Rubber Biosynthesis.</title>
        <authorList>
            <person name="Liu J."/>
            <person name="Shi C."/>
            <person name="Shi C.C."/>
            <person name="Li W."/>
            <person name="Zhang Q.J."/>
            <person name="Zhang Y."/>
            <person name="Li K."/>
            <person name="Lu H.F."/>
            <person name="Shi C."/>
            <person name="Zhu S.T."/>
            <person name="Xiao Z.Y."/>
            <person name="Nan H."/>
            <person name="Yue Y."/>
            <person name="Zhu X.G."/>
            <person name="Wu Y."/>
            <person name="Hong X.N."/>
            <person name="Fan G.Y."/>
            <person name="Tong Y."/>
            <person name="Zhang D."/>
            <person name="Mao C.L."/>
            <person name="Liu Y.L."/>
            <person name="Hao S.J."/>
            <person name="Liu W.Q."/>
            <person name="Lv M.Q."/>
            <person name="Zhang H.B."/>
            <person name="Liu Y."/>
            <person name="Hu-Tang G.R."/>
            <person name="Wang J.P."/>
            <person name="Wang J.H."/>
            <person name="Sun Y.H."/>
            <person name="Ni S.B."/>
            <person name="Chen W.B."/>
            <person name="Zhang X.C."/>
            <person name="Jiao Y.N."/>
            <person name="Eichler E.E."/>
            <person name="Li G.H."/>
            <person name="Liu X."/>
            <person name="Gao L.Z."/>
        </authorList>
    </citation>
    <scope>NUCLEOTIDE SEQUENCE [LARGE SCALE GENOMIC DNA]</scope>
    <source>
        <strain evidence="9">cv. GT1</strain>
        <tissue evidence="8">Leaf</tissue>
    </source>
</reference>
<keyword evidence="5" id="KW-1133">Transmembrane helix</keyword>
<feature type="transmembrane region" description="Helical" evidence="5">
    <location>
        <begin position="383"/>
        <end position="404"/>
    </location>
</feature>
<dbReference type="Proteomes" id="UP000467840">
    <property type="component" value="Unassembled WGS sequence"/>
</dbReference>
<evidence type="ECO:0000259" key="7">
    <source>
        <dbReference type="Pfam" id="PF00775"/>
    </source>
</evidence>
<evidence type="ECO:0000313" key="8">
    <source>
        <dbReference type="EMBL" id="KAF2282028.1"/>
    </source>
</evidence>
<comment type="caution">
    <text evidence="8">The sequence shown here is derived from an EMBL/GenBank/DDBJ whole genome shotgun (WGS) entry which is preliminary data.</text>
</comment>
<evidence type="ECO:0000256" key="3">
    <source>
        <dbReference type="ARBA" id="ARBA00023002"/>
    </source>
</evidence>
<evidence type="ECO:0000256" key="6">
    <source>
        <dbReference type="SAM" id="SignalP"/>
    </source>
</evidence>
<comment type="similarity">
    <text evidence="1">Belongs to the intradiol ring-cleavage dioxygenase family.</text>
</comment>
<name>A0A6A6K1K1_HEVBR</name>
<evidence type="ECO:0000256" key="1">
    <source>
        <dbReference type="ARBA" id="ARBA00007825"/>
    </source>
</evidence>
<dbReference type="CDD" id="cd03459">
    <property type="entry name" value="3_4-PCD"/>
    <property type="match status" value="1"/>
</dbReference>
<feature type="region of interest" description="Disordered" evidence="4">
    <location>
        <begin position="111"/>
        <end position="133"/>
    </location>
</feature>
<feature type="chain" id="PRO_5025340919" description="Intradiol ring-cleavage dioxygenases domain-containing protein" evidence="6">
    <location>
        <begin position="36"/>
        <end position="552"/>
    </location>
</feature>
<dbReference type="Pfam" id="PF00775">
    <property type="entry name" value="Dioxygenase_C"/>
    <property type="match status" value="1"/>
</dbReference>
<dbReference type="EMBL" id="JAAGAX010000511">
    <property type="protein sequence ID" value="KAF2282028.1"/>
    <property type="molecule type" value="Genomic_DNA"/>
</dbReference>
<dbReference type="Gene3D" id="2.60.130.10">
    <property type="entry name" value="Aromatic compound dioxygenase"/>
    <property type="match status" value="1"/>
</dbReference>
<dbReference type="InterPro" id="IPR050770">
    <property type="entry name" value="Intradiol_RC_Dioxygenase"/>
</dbReference>
<evidence type="ECO:0000256" key="4">
    <source>
        <dbReference type="SAM" id="MobiDB-lite"/>
    </source>
</evidence>
<dbReference type="PANTHER" id="PTHR33711:SF10">
    <property type="entry name" value="INTRADIOL RING-CLEAVAGE DIOXYGENASES DOMAIN-CONTAINING PROTEIN"/>
    <property type="match status" value="1"/>
</dbReference>
<keyword evidence="3" id="KW-0560">Oxidoreductase</keyword>
<keyword evidence="6" id="KW-0732">Signal</keyword>
<organism evidence="8 9">
    <name type="scientific">Hevea brasiliensis</name>
    <name type="common">Para rubber tree</name>
    <name type="synonym">Siphonia brasiliensis</name>
    <dbReference type="NCBI Taxonomy" id="3981"/>
    <lineage>
        <taxon>Eukaryota</taxon>
        <taxon>Viridiplantae</taxon>
        <taxon>Streptophyta</taxon>
        <taxon>Embryophyta</taxon>
        <taxon>Tracheophyta</taxon>
        <taxon>Spermatophyta</taxon>
        <taxon>Magnoliopsida</taxon>
        <taxon>eudicotyledons</taxon>
        <taxon>Gunneridae</taxon>
        <taxon>Pentapetalae</taxon>
        <taxon>rosids</taxon>
        <taxon>fabids</taxon>
        <taxon>Malpighiales</taxon>
        <taxon>Euphorbiaceae</taxon>
        <taxon>Crotonoideae</taxon>
        <taxon>Micrandreae</taxon>
        <taxon>Hevea</taxon>
    </lineage>
</organism>
<protein>
    <recommendedName>
        <fullName evidence="7">Intradiol ring-cleavage dioxygenases domain-containing protein</fullName>
    </recommendedName>
</protein>
<proteinExistence type="inferred from homology"/>
<keyword evidence="5" id="KW-0472">Membrane</keyword>
<dbReference type="PROSITE" id="PS51257">
    <property type="entry name" value="PROKAR_LIPOPROTEIN"/>
    <property type="match status" value="1"/>
</dbReference>
<evidence type="ECO:0000256" key="5">
    <source>
        <dbReference type="SAM" id="Phobius"/>
    </source>
</evidence>
<gene>
    <name evidence="8" type="ORF">GH714_042852</name>
</gene>
<dbReference type="InterPro" id="IPR039387">
    <property type="entry name" value="3_4-PCD"/>
</dbReference>